<name>A0ABN1GC46_9PROT</name>
<dbReference type="Proteomes" id="UP001501588">
    <property type="component" value="Unassembled WGS sequence"/>
</dbReference>
<feature type="compositionally biased region" description="Basic and acidic residues" evidence="1">
    <location>
        <begin position="73"/>
        <end position="84"/>
    </location>
</feature>
<comment type="caution">
    <text evidence="2">The sequence shown here is derived from an EMBL/GenBank/DDBJ whole genome shotgun (WGS) entry which is preliminary data.</text>
</comment>
<gene>
    <name evidence="2" type="ORF">GCM10009416_51490</name>
</gene>
<feature type="region of interest" description="Disordered" evidence="1">
    <location>
        <begin position="51"/>
        <end position="84"/>
    </location>
</feature>
<keyword evidence="3" id="KW-1185">Reference proteome</keyword>
<accession>A0ABN1GC46</accession>
<protein>
    <submittedName>
        <fullName evidence="2">Uncharacterized protein</fullName>
    </submittedName>
</protein>
<sequence length="84" mass="9822">MRCQTIWQSKAAKPEQKNANPKRGMREDPSCNPTSRFCTKVRLEERRKLLAESREKRHSRRRILSTKRLAQGLDRKDARNAASS</sequence>
<reference evidence="2 3" key="1">
    <citation type="journal article" date="2019" name="Int. J. Syst. Evol. Microbiol.">
        <title>The Global Catalogue of Microorganisms (GCM) 10K type strain sequencing project: providing services to taxonomists for standard genome sequencing and annotation.</title>
        <authorList>
            <consortium name="The Broad Institute Genomics Platform"/>
            <consortium name="The Broad Institute Genome Sequencing Center for Infectious Disease"/>
            <person name="Wu L."/>
            <person name="Ma J."/>
        </authorList>
    </citation>
    <scope>NUCLEOTIDE SEQUENCE [LARGE SCALE GENOMIC DNA]</scope>
    <source>
        <strain evidence="2 3">JCM 9933</strain>
    </source>
</reference>
<dbReference type="EMBL" id="BAAAFZ010000125">
    <property type="protein sequence ID" value="GAA0608396.1"/>
    <property type="molecule type" value="Genomic_DNA"/>
</dbReference>
<feature type="compositionally biased region" description="Basic residues" evidence="1">
    <location>
        <begin position="56"/>
        <end position="65"/>
    </location>
</feature>
<evidence type="ECO:0000313" key="3">
    <source>
        <dbReference type="Proteomes" id="UP001501588"/>
    </source>
</evidence>
<feature type="region of interest" description="Disordered" evidence="1">
    <location>
        <begin position="1"/>
        <end position="34"/>
    </location>
</feature>
<proteinExistence type="predicted"/>
<organism evidence="2 3">
    <name type="scientific">Craurococcus roseus</name>
    <dbReference type="NCBI Taxonomy" id="77585"/>
    <lineage>
        <taxon>Bacteria</taxon>
        <taxon>Pseudomonadati</taxon>
        <taxon>Pseudomonadota</taxon>
        <taxon>Alphaproteobacteria</taxon>
        <taxon>Acetobacterales</taxon>
        <taxon>Acetobacteraceae</taxon>
        <taxon>Craurococcus</taxon>
    </lineage>
</organism>
<evidence type="ECO:0000256" key="1">
    <source>
        <dbReference type="SAM" id="MobiDB-lite"/>
    </source>
</evidence>
<evidence type="ECO:0000313" key="2">
    <source>
        <dbReference type="EMBL" id="GAA0608396.1"/>
    </source>
</evidence>